<evidence type="ECO:0000256" key="5">
    <source>
        <dbReference type="ARBA" id="ARBA00022692"/>
    </source>
</evidence>
<dbReference type="RefSeq" id="WP_220582074.1">
    <property type="nucleotide sequence ID" value="NZ_RKLT01000020.1"/>
</dbReference>
<dbReference type="Proteomes" id="UP001430455">
    <property type="component" value="Unassembled WGS sequence"/>
</dbReference>
<keyword evidence="6 8" id="KW-1133">Transmembrane helix</keyword>
<keyword evidence="4" id="KW-0997">Cell inner membrane</keyword>
<protein>
    <submittedName>
        <fullName evidence="10">ABC transporter permease</fullName>
    </submittedName>
</protein>
<dbReference type="SUPFAM" id="SSF161098">
    <property type="entry name" value="MetI-like"/>
    <property type="match status" value="1"/>
</dbReference>
<keyword evidence="5 8" id="KW-0812">Transmembrane</keyword>
<feature type="transmembrane region" description="Helical" evidence="8">
    <location>
        <begin position="136"/>
        <end position="155"/>
    </location>
</feature>
<evidence type="ECO:0000256" key="6">
    <source>
        <dbReference type="ARBA" id="ARBA00022989"/>
    </source>
</evidence>
<keyword evidence="2 8" id="KW-0813">Transport</keyword>
<feature type="transmembrane region" description="Helical" evidence="8">
    <location>
        <begin position="106"/>
        <end position="130"/>
    </location>
</feature>
<dbReference type="InterPro" id="IPR035906">
    <property type="entry name" value="MetI-like_sf"/>
</dbReference>
<evidence type="ECO:0000256" key="1">
    <source>
        <dbReference type="ARBA" id="ARBA00004429"/>
    </source>
</evidence>
<comment type="subcellular location">
    <subcellularLocation>
        <location evidence="1">Cell inner membrane</location>
        <topology evidence="1">Multi-pass membrane protein</topology>
    </subcellularLocation>
    <subcellularLocation>
        <location evidence="8">Cell membrane</location>
        <topology evidence="8">Multi-pass membrane protein</topology>
    </subcellularLocation>
</comment>
<keyword evidence="3" id="KW-1003">Cell membrane</keyword>
<feature type="transmembrane region" description="Helical" evidence="8">
    <location>
        <begin position="72"/>
        <end position="94"/>
    </location>
</feature>
<evidence type="ECO:0000256" key="4">
    <source>
        <dbReference type="ARBA" id="ARBA00022519"/>
    </source>
</evidence>
<evidence type="ECO:0000256" key="8">
    <source>
        <dbReference type="RuleBase" id="RU363032"/>
    </source>
</evidence>
<dbReference type="GO" id="GO:0005886">
    <property type="term" value="C:plasma membrane"/>
    <property type="evidence" value="ECO:0007669"/>
    <property type="project" value="UniProtKB-SubCell"/>
</dbReference>
<sequence>MSVRLSEHMRWNAIRGATGLLYLFLLLPLLVVVLISFNPTQYAGFPPEGLSLTWYREFLASDRLLDALVNSLIVAAGSAVVAGAVGLVSALGFVRREFRYKSVLSSLLFLPMLISPVVIGVALTAFLTNIGMEKNYLFLIVGHSTLVLPYVFVTVRAQLFGFDRSIEEAAMTLGANELETFVEVTLPSIMPGLGAGMLLAFVISFGEFTATQFWVQPDTVTAPIEIYTMVRTSLTPKINAMATVLMFVTVVIPLLLDIALGKNLILKSA</sequence>
<proteinExistence type="inferred from homology"/>
<comment type="caution">
    <text evidence="10">The sequence shown here is derived from an EMBL/GenBank/DDBJ whole genome shotgun (WGS) entry which is preliminary data.</text>
</comment>
<accession>A0AAW4PIB0</accession>
<dbReference type="Pfam" id="PF00528">
    <property type="entry name" value="BPD_transp_1"/>
    <property type="match status" value="1"/>
</dbReference>
<evidence type="ECO:0000259" key="9">
    <source>
        <dbReference type="PROSITE" id="PS50928"/>
    </source>
</evidence>
<feature type="transmembrane region" description="Helical" evidence="8">
    <location>
        <begin position="238"/>
        <end position="260"/>
    </location>
</feature>
<dbReference type="PANTHER" id="PTHR43357:SF4">
    <property type="entry name" value="INNER MEMBRANE ABC TRANSPORTER PERMEASE PROTEIN YDCV"/>
    <property type="match status" value="1"/>
</dbReference>
<keyword evidence="11" id="KW-1185">Reference proteome</keyword>
<dbReference type="PROSITE" id="PS50928">
    <property type="entry name" value="ABC_TM1"/>
    <property type="match status" value="1"/>
</dbReference>
<dbReference type="Gene3D" id="1.10.3720.10">
    <property type="entry name" value="MetI-like"/>
    <property type="match status" value="1"/>
</dbReference>
<evidence type="ECO:0000256" key="7">
    <source>
        <dbReference type="ARBA" id="ARBA00023136"/>
    </source>
</evidence>
<dbReference type="InterPro" id="IPR000515">
    <property type="entry name" value="MetI-like"/>
</dbReference>
<dbReference type="CDD" id="cd06261">
    <property type="entry name" value="TM_PBP2"/>
    <property type="match status" value="1"/>
</dbReference>
<dbReference type="EMBL" id="RKLT01000020">
    <property type="protein sequence ID" value="MBX0297487.1"/>
    <property type="molecule type" value="Genomic_DNA"/>
</dbReference>
<comment type="similarity">
    <text evidence="8">Belongs to the binding-protein-dependent transport system permease family.</text>
</comment>
<evidence type="ECO:0000313" key="11">
    <source>
        <dbReference type="Proteomes" id="UP001430455"/>
    </source>
</evidence>
<organism evidence="10 11">
    <name type="scientific">Haloarcula nitratireducens</name>
    <dbReference type="NCBI Taxonomy" id="2487749"/>
    <lineage>
        <taxon>Archaea</taxon>
        <taxon>Methanobacteriati</taxon>
        <taxon>Methanobacteriota</taxon>
        <taxon>Stenosarchaea group</taxon>
        <taxon>Halobacteria</taxon>
        <taxon>Halobacteriales</taxon>
        <taxon>Haloarculaceae</taxon>
        <taxon>Haloarcula</taxon>
    </lineage>
</organism>
<dbReference type="GO" id="GO:0055085">
    <property type="term" value="P:transmembrane transport"/>
    <property type="evidence" value="ECO:0007669"/>
    <property type="project" value="InterPro"/>
</dbReference>
<keyword evidence="7 8" id="KW-0472">Membrane</keyword>
<feature type="domain" description="ABC transmembrane type-1" evidence="9">
    <location>
        <begin position="68"/>
        <end position="256"/>
    </location>
</feature>
<name>A0AAW4PIB0_9EURY</name>
<dbReference type="PANTHER" id="PTHR43357">
    <property type="entry name" value="INNER MEMBRANE ABC TRANSPORTER PERMEASE PROTEIN YDCV"/>
    <property type="match status" value="1"/>
</dbReference>
<evidence type="ECO:0000256" key="2">
    <source>
        <dbReference type="ARBA" id="ARBA00022448"/>
    </source>
</evidence>
<gene>
    <name evidence="10" type="ORF">EGH23_21660</name>
</gene>
<feature type="transmembrane region" description="Helical" evidence="8">
    <location>
        <begin position="20"/>
        <end position="37"/>
    </location>
</feature>
<dbReference type="AlphaFoldDB" id="A0AAW4PIB0"/>
<reference evidence="10 11" key="1">
    <citation type="submission" date="2021-06" db="EMBL/GenBank/DDBJ databases">
        <title>Halomicroarcula sp. a new haloarchaeum isolated from saline soil.</title>
        <authorList>
            <person name="Duran-Viseras A."/>
            <person name="Sanchez-Porro C."/>
            <person name="Ventosa A."/>
        </authorList>
    </citation>
    <scope>NUCLEOTIDE SEQUENCE [LARGE SCALE GENOMIC DNA]</scope>
    <source>
        <strain evidence="10 11">F27</strain>
    </source>
</reference>
<evidence type="ECO:0000313" key="10">
    <source>
        <dbReference type="EMBL" id="MBX0297487.1"/>
    </source>
</evidence>
<evidence type="ECO:0000256" key="3">
    <source>
        <dbReference type="ARBA" id="ARBA00022475"/>
    </source>
</evidence>